<evidence type="ECO:0000256" key="3">
    <source>
        <dbReference type="ARBA" id="ARBA00022741"/>
    </source>
</evidence>
<protein>
    <submittedName>
        <fullName evidence="10">ABC transporter transmembrane domain-containing protein</fullName>
    </submittedName>
</protein>
<evidence type="ECO:0000313" key="11">
    <source>
        <dbReference type="Proteomes" id="UP001595799"/>
    </source>
</evidence>
<feature type="transmembrane region" description="Helical" evidence="7">
    <location>
        <begin position="134"/>
        <end position="161"/>
    </location>
</feature>
<dbReference type="InterPro" id="IPR003593">
    <property type="entry name" value="AAA+_ATPase"/>
</dbReference>
<evidence type="ECO:0000259" key="8">
    <source>
        <dbReference type="PROSITE" id="PS50893"/>
    </source>
</evidence>
<dbReference type="Pfam" id="PF00664">
    <property type="entry name" value="ABC_membrane"/>
    <property type="match status" value="1"/>
</dbReference>
<feature type="domain" description="ABC transmembrane type-1" evidence="9">
    <location>
        <begin position="28"/>
        <end position="310"/>
    </location>
</feature>
<keyword evidence="4" id="KW-0067">ATP-binding</keyword>
<evidence type="ECO:0000256" key="4">
    <source>
        <dbReference type="ARBA" id="ARBA00022840"/>
    </source>
</evidence>
<proteinExistence type="predicted"/>
<dbReference type="PANTHER" id="PTHR43394">
    <property type="entry name" value="ATP-DEPENDENT PERMEASE MDL1, MITOCHONDRIAL"/>
    <property type="match status" value="1"/>
</dbReference>
<name>A0ABV8UPZ0_9PROT</name>
<dbReference type="SUPFAM" id="SSF90123">
    <property type="entry name" value="ABC transporter transmembrane region"/>
    <property type="match status" value="1"/>
</dbReference>
<organism evidence="10 11">
    <name type="scientific">Fodinicurvata halophila</name>
    <dbReference type="NCBI Taxonomy" id="1419723"/>
    <lineage>
        <taxon>Bacteria</taxon>
        <taxon>Pseudomonadati</taxon>
        <taxon>Pseudomonadota</taxon>
        <taxon>Alphaproteobacteria</taxon>
        <taxon>Rhodospirillales</taxon>
        <taxon>Rhodovibrionaceae</taxon>
        <taxon>Fodinicurvata</taxon>
    </lineage>
</organism>
<evidence type="ECO:0000256" key="7">
    <source>
        <dbReference type="SAM" id="Phobius"/>
    </source>
</evidence>
<comment type="subcellular location">
    <subcellularLocation>
        <location evidence="1">Cell membrane</location>
        <topology evidence="1">Multi-pass membrane protein</topology>
    </subcellularLocation>
</comment>
<dbReference type="NCBIfam" id="TIGR02204">
    <property type="entry name" value="MsbA_rel"/>
    <property type="match status" value="1"/>
</dbReference>
<dbReference type="PROSITE" id="PS50929">
    <property type="entry name" value="ABC_TM1F"/>
    <property type="match status" value="1"/>
</dbReference>
<evidence type="ECO:0000256" key="2">
    <source>
        <dbReference type="ARBA" id="ARBA00022692"/>
    </source>
</evidence>
<evidence type="ECO:0000259" key="9">
    <source>
        <dbReference type="PROSITE" id="PS50929"/>
    </source>
</evidence>
<dbReference type="InterPro" id="IPR036640">
    <property type="entry name" value="ABC1_TM_sf"/>
</dbReference>
<dbReference type="SMART" id="SM00382">
    <property type="entry name" value="AAA"/>
    <property type="match status" value="1"/>
</dbReference>
<reference evidence="11" key="1">
    <citation type="journal article" date="2019" name="Int. J. Syst. Evol. Microbiol.">
        <title>The Global Catalogue of Microorganisms (GCM) 10K type strain sequencing project: providing services to taxonomists for standard genome sequencing and annotation.</title>
        <authorList>
            <consortium name="The Broad Institute Genomics Platform"/>
            <consortium name="The Broad Institute Genome Sequencing Center for Infectious Disease"/>
            <person name="Wu L."/>
            <person name="Ma J."/>
        </authorList>
    </citation>
    <scope>NUCLEOTIDE SEQUENCE [LARGE SCALE GENOMIC DNA]</scope>
    <source>
        <strain evidence="11">CECT 8472</strain>
    </source>
</reference>
<feature type="transmembrane region" description="Helical" evidence="7">
    <location>
        <begin position="284"/>
        <end position="305"/>
    </location>
</feature>
<dbReference type="InterPro" id="IPR011918">
    <property type="entry name" value="ABC_MsbA_ATP-bd"/>
</dbReference>
<comment type="caution">
    <text evidence="10">The sequence shown here is derived from an EMBL/GenBank/DDBJ whole genome shotgun (WGS) entry which is preliminary data.</text>
</comment>
<evidence type="ECO:0000256" key="5">
    <source>
        <dbReference type="ARBA" id="ARBA00022989"/>
    </source>
</evidence>
<dbReference type="CDD" id="cd03249">
    <property type="entry name" value="ABC_MTABC3_MDL1_MDL2"/>
    <property type="match status" value="1"/>
</dbReference>
<dbReference type="InterPro" id="IPR003439">
    <property type="entry name" value="ABC_transporter-like_ATP-bd"/>
</dbReference>
<dbReference type="Gene3D" id="3.40.50.300">
    <property type="entry name" value="P-loop containing nucleotide triphosphate hydrolases"/>
    <property type="match status" value="1"/>
</dbReference>
<dbReference type="PROSITE" id="PS00211">
    <property type="entry name" value="ABC_TRANSPORTER_1"/>
    <property type="match status" value="1"/>
</dbReference>
<dbReference type="InterPro" id="IPR039421">
    <property type="entry name" value="Type_1_exporter"/>
</dbReference>
<keyword evidence="5 7" id="KW-1133">Transmembrane helix</keyword>
<keyword evidence="11" id="KW-1185">Reference proteome</keyword>
<feature type="transmembrane region" description="Helical" evidence="7">
    <location>
        <begin position="167"/>
        <end position="186"/>
    </location>
</feature>
<dbReference type="SUPFAM" id="SSF52540">
    <property type="entry name" value="P-loop containing nucleoside triphosphate hydrolases"/>
    <property type="match status" value="1"/>
</dbReference>
<dbReference type="Gene3D" id="1.20.1560.10">
    <property type="entry name" value="ABC transporter type 1, transmembrane domain"/>
    <property type="match status" value="1"/>
</dbReference>
<dbReference type="Pfam" id="PF00005">
    <property type="entry name" value="ABC_tran"/>
    <property type="match status" value="1"/>
</dbReference>
<feature type="transmembrane region" description="Helical" evidence="7">
    <location>
        <begin position="249"/>
        <end position="269"/>
    </location>
</feature>
<dbReference type="EMBL" id="JBHSCW010000012">
    <property type="protein sequence ID" value="MFC4353363.1"/>
    <property type="molecule type" value="Genomic_DNA"/>
</dbReference>
<sequence length="592" mass="64524">MTQRPKSRDFSVLSYLWHFVRPYKLHVAGALVALTVAAGTLLTFGIGIRQLVDRGFTAGDAALLDRALLVLACAIVVLAAASFARYFLVSWIGERVIADIRKAVFNHVVSLSPAYFETTRTGEILSRLTTDTTLLQTVVGTSVSIALRNLLLLVGGLVLLMVTSPRLTGLVLVVVPFVVLPIIIYGRRVRKLSRESQDRVADVGAYVDETLVGIRTVQAFNHEDEDRRRFAWRSEQAFETAVRRIRARAWLTALVILLVFGAVAAILWIGGQDVLAGRMSGGELAAFVFYAVVVAGSVGAIGEVIGDLQRAAGATERLVDLLSTQPDIQAPENPDPMPEPAQGRVAFEEVNFHYPARPDLPALNAFTLAVDSGERVALVGPSGAGKTTVFQLLLRFYDPDQGRILMDGVDLGQADPEAVRQRIGFVSQDPVIFSENAWENIRYGRPDASDQEVLEAARAAACLDFLQALPDGLDTFLGERGVRLSGGQRQRLAIARAILRNPAILLLDEATSALDAESERMVQDALEHIMEGRTTLVIAHRLATVQKANRIIVMDKGRIVDSGPHNELIKNREGLYARLAALQFNQAQNAAE</sequence>
<keyword evidence="2 7" id="KW-0812">Transmembrane</keyword>
<feature type="domain" description="ABC transporter" evidence="8">
    <location>
        <begin position="345"/>
        <end position="581"/>
    </location>
</feature>
<dbReference type="Proteomes" id="UP001595799">
    <property type="component" value="Unassembled WGS sequence"/>
</dbReference>
<gene>
    <name evidence="10" type="ORF">ACFOW6_17580</name>
</gene>
<evidence type="ECO:0000313" key="10">
    <source>
        <dbReference type="EMBL" id="MFC4353363.1"/>
    </source>
</evidence>
<keyword evidence="3" id="KW-0547">Nucleotide-binding</keyword>
<evidence type="ECO:0000256" key="1">
    <source>
        <dbReference type="ARBA" id="ARBA00004651"/>
    </source>
</evidence>
<accession>A0ABV8UPZ0</accession>
<dbReference type="InterPro" id="IPR011527">
    <property type="entry name" value="ABC1_TM_dom"/>
</dbReference>
<dbReference type="InterPro" id="IPR027417">
    <property type="entry name" value="P-loop_NTPase"/>
</dbReference>
<feature type="transmembrane region" description="Helical" evidence="7">
    <location>
        <begin position="68"/>
        <end position="88"/>
    </location>
</feature>
<dbReference type="PROSITE" id="PS50893">
    <property type="entry name" value="ABC_TRANSPORTER_2"/>
    <property type="match status" value="1"/>
</dbReference>
<evidence type="ECO:0000256" key="6">
    <source>
        <dbReference type="ARBA" id="ARBA00023136"/>
    </source>
</evidence>
<dbReference type="PANTHER" id="PTHR43394:SF1">
    <property type="entry name" value="ATP-BINDING CASSETTE SUB-FAMILY B MEMBER 10, MITOCHONDRIAL"/>
    <property type="match status" value="1"/>
</dbReference>
<keyword evidence="6 7" id="KW-0472">Membrane</keyword>
<dbReference type="CDD" id="cd18575">
    <property type="entry name" value="ABC_6TM_bac_exporter_ABCB8_10_like"/>
    <property type="match status" value="1"/>
</dbReference>
<dbReference type="RefSeq" id="WP_382423739.1">
    <property type="nucleotide sequence ID" value="NZ_JBHSCW010000012.1"/>
</dbReference>
<feature type="transmembrane region" description="Helical" evidence="7">
    <location>
        <begin position="25"/>
        <end position="48"/>
    </location>
</feature>
<dbReference type="InterPro" id="IPR017871">
    <property type="entry name" value="ABC_transporter-like_CS"/>
</dbReference>